<gene>
    <name evidence="1" type="ORF">GPM918_LOCUS5457</name>
    <name evidence="2" type="ORF">SRO942_LOCUS5457</name>
</gene>
<dbReference type="EMBL" id="CAJOBC010000789">
    <property type="protein sequence ID" value="CAF3626210.1"/>
    <property type="molecule type" value="Genomic_DNA"/>
</dbReference>
<keyword evidence="3" id="KW-1185">Reference proteome</keyword>
<proteinExistence type="predicted"/>
<accession>A0A813V2P9</accession>
<organism evidence="1 3">
    <name type="scientific">Didymodactylos carnosus</name>
    <dbReference type="NCBI Taxonomy" id="1234261"/>
    <lineage>
        <taxon>Eukaryota</taxon>
        <taxon>Metazoa</taxon>
        <taxon>Spiralia</taxon>
        <taxon>Gnathifera</taxon>
        <taxon>Rotifera</taxon>
        <taxon>Eurotatoria</taxon>
        <taxon>Bdelloidea</taxon>
        <taxon>Philodinida</taxon>
        <taxon>Philodinidae</taxon>
        <taxon>Didymodactylos</taxon>
    </lineage>
</organism>
<dbReference type="AlphaFoldDB" id="A0A813V2P9"/>
<protein>
    <submittedName>
        <fullName evidence="1">Uncharacterized protein</fullName>
    </submittedName>
</protein>
<evidence type="ECO:0000313" key="2">
    <source>
        <dbReference type="EMBL" id="CAF3626210.1"/>
    </source>
</evidence>
<dbReference type="Proteomes" id="UP000663829">
    <property type="component" value="Unassembled WGS sequence"/>
</dbReference>
<sequence>MFRLNGKLVNLFSIKDLVDLKSSCPPELQQTDVSVLGNVTFIDACKLYARRSASGATCDCKSECATKHCPCKKAGVSCYMHKVYLGKFRNFHF</sequence>
<name>A0A813V2P9_9BILA</name>
<dbReference type="EMBL" id="CAJNOQ010000789">
    <property type="protein sequence ID" value="CAF0838925.1"/>
    <property type="molecule type" value="Genomic_DNA"/>
</dbReference>
<comment type="caution">
    <text evidence="1">The sequence shown here is derived from an EMBL/GenBank/DDBJ whole genome shotgun (WGS) entry which is preliminary data.</text>
</comment>
<dbReference type="Proteomes" id="UP000681722">
    <property type="component" value="Unassembled WGS sequence"/>
</dbReference>
<dbReference type="OrthoDB" id="2430997at2759"/>
<reference evidence="1" key="1">
    <citation type="submission" date="2021-02" db="EMBL/GenBank/DDBJ databases">
        <authorList>
            <person name="Nowell W R."/>
        </authorList>
    </citation>
    <scope>NUCLEOTIDE SEQUENCE</scope>
</reference>
<evidence type="ECO:0000313" key="3">
    <source>
        <dbReference type="Proteomes" id="UP000663829"/>
    </source>
</evidence>
<evidence type="ECO:0000313" key="1">
    <source>
        <dbReference type="EMBL" id="CAF0838925.1"/>
    </source>
</evidence>